<dbReference type="PRINTS" id="PR00463">
    <property type="entry name" value="EP450I"/>
</dbReference>
<protein>
    <submittedName>
        <fullName evidence="15">Cytochrome P450 2K1-like</fullName>
    </submittedName>
</protein>
<dbReference type="SUPFAM" id="SSF48264">
    <property type="entry name" value="Cytochrome P450"/>
    <property type="match status" value="1"/>
</dbReference>
<dbReference type="InterPro" id="IPR050182">
    <property type="entry name" value="Cytochrome_P450_fam2"/>
</dbReference>
<evidence type="ECO:0000256" key="10">
    <source>
        <dbReference type="ARBA" id="ARBA00023033"/>
    </source>
</evidence>
<dbReference type="PRINTS" id="PR01686">
    <property type="entry name" value="EP450ICYP2D"/>
</dbReference>
<evidence type="ECO:0000256" key="12">
    <source>
        <dbReference type="PIRSR" id="PIRSR602401-1"/>
    </source>
</evidence>
<dbReference type="GO" id="GO:0005737">
    <property type="term" value="C:cytoplasm"/>
    <property type="evidence" value="ECO:0007669"/>
    <property type="project" value="TreeGrafter"/>
</dbReference>
<comment type="similarity">
    <text evidence="3 13">Belongs to the cytochrome P450 family.</text>
</comment>
<dbReference type="InterPro" id="IPR008069">
    <property type="entry name" value="Cyt_P450_E_grp-I_CYP2D-like"/>
</dbReference>
<dbReference type="PRINTS" id="PR00385">
    <property type="entry name" value="P450"/>
</dbReference>
<keyword evidence="7" id="KW-0492">Microsome</keyword>
<dbReference type="GO" id="GO:0006805">
    <property type="term" value="P:xenobiotic metabolic process"/>
    <property type="evidence" value="ECO:0007669"/>
    <property type="project" value="TreeGrafter"/>
</dbReference>
<dbReference type="Gene3D" id="1.10.630.10">
    <property type="entry name" value="Cytochrome P450"/>
    <property type="match status" value="1"/>
</dbReference>
<dbReference type="PANTHER" id="PTHR24300:SF387">
    <property type="entry name" value="INACTIVE CYTOCHROME P450 2G1"/>
    <property type="match status" value="1"/>
</dbReference>
<keyword evidence="11 14" id="KW-0472">Membrane</keyword>
<accession>A0AAD1VNN1</accession>
<dbReference type="EMBL" id="OW240913">
    <property type="protein sequence ID" value="CAH2245832.1"/>
    <property type="molecule type" value="Genomic_DNA"/>
</dbReference>
<evidence type="ECO:0000256" key="7">
    <source>
        <dbReference type="ARBA" id="ARBA00022848"/>
    </source>
</evidence>
<proteinExistence type="inferred from homology"/>
<dbReference type="GO" id="GO:0046222">
    <property type="term" value="P:aflatoxin metabolic process"/>
    <property type="evidence" value="ECO:0007669"/>
    <property type="project" value="UniProtKB-ARBA"/>
</dbReference>
<feature type="binding site" description="axial binding residue" evidence="12">
    <location>
        <position position="444"/>
    </location>
    <ligand>
        <name>heme</name>
        <dbReference type="ChEBI" id="CHEBI:30413"/>
    </ligand>
    <ligandPart>
        <name>Fe</name>
        <dbReference type="ChEBI" id="CHEBI:18248"/>
    </ligandPart>
</feature>
<dbReference type="InterPro" id="IPR002401">
    <property type="entry name" value="Cyt_P450_E_grp-I"/>
</dbReference>
<reference evidence="15" key="1">
    <citation type="submission" date="2022-03" db="EMBL/GenBank/DDBJ databases">
        <authorList>
            <person name="Alioto T."/>
            <person name="Alioto T."/>
            <person name="Gomez Garrido J."/>
        </authorList>
    </citation>
    <scope>NUCLEOTIDE SEQUENCE</scope>
</reference>
<evidence type="ECO:0000256" key="2">
    <source>
        <dbReference type="ARBA" id="ARBA00004524"/>
    </source>
</evidence>
<gene>
    <name evidence="15" type="ORF">PECUL_23A000948</name>
</gene>
<keyword evidence="14" id="KW-1133">Transmembrane helix</keyword>
<dbReference type="GO" id="GO:0016712">
    <property type="term" value="F:oxidoreductase activity, acting on paired donors, with incorporation or reduction of molecular oxygen, reduced flavin or flavoprotein as one donor, and incorporation of one atom of oxygen"/>
    <property type="evidence" value="ECO:0007669"/>
    <property type="project" value="InterPro"/>
</dbReference>
<feature type="transmembrane region" description="Helical" evidence="14">
    <location>
        <begin position="6"/>
        <end position="23"/>
    </location>
</feature>
<name>A0AAD1VNN1_PELCU</name>
<evidence type="ECO:0000313" key="16">
    <source>
        <dbReference type="Proteomes" id="UP001295444"/>
    </source>
</evidence>
<dbReference type="GO" id="GO:0005506">
    <property type="term" value="F:iron ion binding"/>
    <property type="evidence" value="ECO:0007669"/>
    <property type="project" value="InterPro"/>
</dbReference>
<evidence type="ECO:0000256" key="8">
    <source>
        <dbReference type="ARBA" id="ARBA00023002"/>
    </source>
</evidence>
<dbReference type="AlphaFoldDB" id="A0AAD1VNN1"/>
<dbReference type="PROSITE" id="PS00086">
    <property type="entry name" value="CYTOCHROME_P450"/>
    <property type="match status" value="1"/>
</dbReference>
<comment type="cofactor">
    <cofactor evidence="1 12">
        <name>heme</name>
        <dbReference type="ChEBI" id="CHEBI:30413"/>
    </cofactor>
</comment>
<keyword evidence="6" id="KW-0256">Endoplasmic reticulum</keyword>
<dbReference type="InterPro" id="IPR036396">
    <property type="entry name" value="Cyt_P450_sf"/>
</dbReference>
<evidence type="ECO:0000256" key="3">
    <source>
        <dbReference type="ARBA" id="ARBA00010617"/>
    </source>
</evidence>
<keyword evidence="8 13" id="KW-0560">Oxidoreductase</keyword>
<dbReference type="InterPro" id="IPR017972">
    <property type="entry name" value="Cyt_P450_CS"/>
</dbReference>
<keyword evidence="14" id="KW-0812">Transmembrane</keyword>
<dbReference type="GO" id="GO:0006082">
    <property type="term" value="P:organic acid metabolic process"/>
    <property type="evidence" value="ECO:0007669"/>
    <property type="project" value="TreeGrafter"/>
</dbReference>
<dbReference type="GO" id="GO:0020037">
    <property type="term" value="F:heme binding"/>
    <property type="evidence" value="ECO:0007669"/>
    <property type="project" value="InterPro"/>
</dbReference>
<evidence type="ECO:0000256" key="4">
    <source>
        <dbReference type="ARBA" id="ARBA00022617"/>
    </source>
</evidence>
<sequence>MDATLYTAICVVLTLAVLYIFSISSNWKKNSKTPQNNFPPGPRRLPLIGNLHNVDLKKPHLAYFKLSKIYGPVFSIQLGSKRTVILAGYETVRDALVNHADEFSGRALAPMFQKMDHGNGIIWSNGENWKVMRRFTISTLRDFGMGKSSIEEKITEECSHLIQHFESFKGKPFESTMILNGSVANIIVSVLLGKRMDYEDKTFLRLLKLINENVQLFGSPQVALYNIFPFIRFLPGDYKKLTTNLKELFAFIKSTFVEHMKNLDILDPRSIVDAFLVRQKMSQEKENGESYFHNDNLSSLVRNLFSAGMETTSTTLRWGLLLMIKYPHVQEKVQEEISRIIGLANPSYNHRADMPYTNAVVHEIQRFADVVPLNVPHETTKDVIFKGYFIPKGTYVIPLLTSVLRDKTQFDYPEEFNPNNFLDSEGNFLKKDAFIPFSAGRRVCAGENLARMELFIFFASLLQKFTFRLPPGITAVNLDTLVGFTNTPTPQKICAISRY</sequence>
<evidence type="ECO:0000256" key="6">
    <source>
        <dbReference type="ARBA" id="ARBA00022824"/>
    </source>
</evidence>
<keyword evidence="16" id="KW-1185">Reference proteome</keyword>
<evidence type="ECO:0000256" key="11">
    <source>
        <dbReference type="ARBA" id="ARBA00023136"/>
    </source>
</evidence>
<evidence type="ECO:0000256" key="14">
    <source>
        <dbReference type="SAM" id="Phobius"/>
    </source>
</evidence>
<dbReference type="Proteomes" id="UP001295444">
    <property type="component" value="Chromosome 02"/>
</dbReference>
<keyword evidence="10 13" id="KW-0503">Monooxygenase</keyword>
<dbReference type="FunFam" id="1.10.630.10:FF:000010">
    <property type="entry name" value="cytochrome P450 2W1 isoform X2"/>
    <property type="match status" value="1"/>
</dbReference>
<comment type="subcellular location">
    <subcellularLocation>
        <location evidence="2">Microsome membrane</location>
    </subcellularLocation>
</comment>
<evidence type="ECO:0000313" key="15">
    <source>
        <dbReference type="EMBL" id="CAH2245832.1"/>
    </source>
</evidence>
<evidence type="ECO:0000256" key="1">
    <source>
        <dbReference type="ARBA" id="ARBA00001971"/>
    </source>
</evidence>
<evidence type="ECO:0000256" key="13">
    <source>
        <dbReference type="RuleBase" id="RU000461"/>
    </source>
</evidence>
<dbReference type="InterPro" id="IPR001128">
    <property type="entry name" value="Cyt_P450"/>
</dbReference>
<keyword evidence="4 12" id="KW-0349">Heme</keyword>
<evidence type="ECO:0000256" key="9">
    <source>
        <dbReference type="ARBA" id="ARBA00023004"/>
    </source>
</evidence>
<keyword evidence="5 12" id="KW-0479">Metal-binding</keyword>
<dbReference type="Pfam" id="PF00067">
    <property type="entry name" value="p450"/>
    <property type="match status" value="1"/>
</dbReference>
<dbReference type="PANTHER" id="PTHR24300">
    <property type="entry name" value="CYTOCHROME P450 508A4-RELATED"/>
    <property type="match status" value="1"/>
</dbReference>
<organism evidence="15 16">
    <name type="scientific">Pelobates cultripes</name>
    <name type="common">Western spadefoot toad</name>
    <dbReference type="NCBI Taxonomy" id="61616"/>
    <lineage>
        <taxon>Eukaryota</taxon>
        <taxon>Metazoa</taxon>
        <taxon>Chordata</taxon>
        <taxon>Craniata</taxon>
        <taxon>Vertebrata</taxon>
        <taxon>Euteleostomi</taxon>
        <taxon>Amphibia</taxon>
        <taxon>Batrachia</taxon>
        <taxon>Anura</taxon>
        <taxon>Pelobatoidea</taxon>
        <taxon>Pelobatidae</taxon>
        <taxon>Pelobates</taxon>
    </lineage>
</organism>
<evidence type="ECO:0000256" key="5">
    <source>
        <dbReference type="ARBA" id="ARBA00022723"/>
    </source>
</evidence>
<keyword evidence="9 12" id="KW-0408">Iron</keyword>